<evidence type="ECO:0000313" key="1">
    <source>
        <dbReference type="EMBL" id="AMU95079.1"/>
    </source>
</evidence>
<dbReference type="GO" id="GO:0003677">
    <property type="term" value="F:DNA binding"/>
    <property type="evidence" value="ECO:0007669"/>
    <property type="project" value="InterPro"/>
</dbReference>
<evidence type="ECO:0000313" key="2">
    <source>
        <dbReference type="Proteomes" id="UP000076234"/>
    </source>
</evidence>
<gene>
    <name evidence="1" type="ORF">AOA14_10730</name>
</gene>
<dbReference type="AlphaFoldDB" id="A0A142VZD1"/>
<dbReference type="SUPFAM" id="SSF47413">
    <property type="entry name" value="lambda repressor-like DNA-binding domains"/>
    <property type="match status" value="1"/>
</dbReference>
<dbReference type="KEGG" id="ster:AOA14_10730"/>
<proteinExistence type="predicted"/>
<reference evidence="2" key="1">
    <citation type="submission" date="2015-11" db="EMBL/GenBank/DDBJ databases">
        <title>Complete genome sequence of a polyethylene glycol-degrading strain Sphingopyxis terrae strain 203-1 (NBRC 15098).</title>
        <authorList>
            <person name="Yoshiyuki O."/>
            <person name="Shouta N."/>
            <person name="Nagata Y."/>
            <person name="Numata M."/>
            <person name="Tsuchikane K."/>
            <person name="Hosoyama A."/>
            <person name="Yamazoe A."/>
            <person name="Tsuda M."/>
            <person name="Fujita N."/>
            <person name="Kawai F."/>
        </authorList>
    </citation>
    <scope>NUCLEOTIDE SEQUENCE [LARGE SCALE GENOMIC DNA]</scope>
    <source>
        <strain evidence="2">203-1</strain>
    </source>
</reference>
<dbReference type="InterPro" id="IPR010982">
    <property type="entry name" value="Lambda_DNA-bd_dom_sf"/>
</dbReference>
<dbReference type="Gene3D" id="1.10.260.40">
    <property type="entry name" value="lambda repressor-like DNA-binding domains"/>
    <property type="match status" value="1"/>
</dbReference>
<organism evidence="1 2">
    <name type="scientific">Sphingopyxis terrae subsp. terrae NBRC 15098</name>
    <dbReference type="NCBI Taxonomy" id="1219058"/>
    <lineage>
        <taxon>Bacteria</taxon>
        <taxon>Pseudomonadati</taxon>
        <taxon>Pseudomonadota</taxon>
        <taxon>Alphaproteobacteria</taxon>
        <taxon>Sphingomonadales</taxon>
        <taxon>Sphingomonadaceae</taxon>
        <taxon>Sphingopyxis</taxon>
    </lineage>
</organism>
<name>A0A142VZD1_9SPHN</name>
<dbReference type="EMBL" id="CP013342">
    <property type="protein sequence ID" value="AMU95079.1"/>
    <property type="molecule type" value="Genomic_DNA"/>
</dbReference>
<dbReference type="Proteomes" id="UP000076234">
    <property type="component" value="Chromosome"/>
</dbReference>
<sequence length="170" mass="18005">MLSTALSELKTSSGANLAKTADAIGISVAALSHMATGRGPIPVDRAPMLANHLKMDTAAFVAAVLRQRHPLAMEIIASRGAAQEASAEVTCETLIGLAPSKLTAEQIKIIREVARDIRPQERWLGLHEVAVMNAIRRLRPEGVSAEDVEAIEIGFCVTETEAASTKGNAQ</sequence>
<reference evidence="1 2" key="2">
    <citation type="journal article" date="2016" name="Genome Announc.">
        <title>Complete Genome Sequence of Sphingopyxis terrae Strain 203-1 (NBRC 111660), a Polyethylene Glycol Degrader.</title>
        <authorList>
            <person name="Ohtsubo Y."/>
            <person name="Nonoyama S."/>
            <person name="Nagata Y."/>
            <person name="Numata M."/>
            <person name="Tsuchikane K."/>
            <person name="Hosoyama A."/>
            <person name="Yamazoe A."/>
            <person name="Tsuda M."/>
            <person name="Fujita N."/>
            <person name="Kawai F."/>
        </authorList>
    </citation>
    <scope>NUCLEOTIDE SEQUENCE [LARGE SCALE GENOMIC DNA]</scope>
    <source>
        <strain evidence="1 2">203-1</strain>
    </source>
</reference>
<protein>
    <submittedName>
        <fullName evidence="1">Uncharacterized protein</fullName>
    </submittedName>
</protein>
<accession>A0A142VZD1</accession>
<dbReference type="RefSeq" id="WP_202988233.1">
    <property type="nucleotide sequence ID" value="NZ_CP013342.1"/>
</dbReference>